<feature type="transmembrane region" description="Helical" evidence="2">
    <location>
        <begin position="7"/>
        <end position="27"/>
    </location>
</feature>
<dbReference type="PANTHER" id="PTHR43317">
    <property type="entry name" value="THERMOSPERMINE SYNTHASE ACAULIS5"/>
    <property type="match status" value="1"/>
</dbReference>
<organism evidence="3 4">
    <name type="scientific">Granulicella arctica</name>
    <dbReference type="NCBI Taxonomy" id="940613"/>
    <lineage>
        <taxon>Bacteria</taxon>
        <taxon>Pseudomonadati</taxon>
        <taxon>Acidobacteriota</taxon>
        <taxon>Terriglobia</taxon>
        <taxon>Terriglobales</taxon>
        <taxon>Acidobacteriaceae</taxon>
        <taxon>Granulicella</taxon>
    </lineage>
</organism>
<protein>
    <submittedName>
        <fullName evidence="3">Spermidine synthase</fullName>
    </submittedName>
</protein>
<evidence type="ECO:0000256" key="1">
    <source>
        <dbReference type="ARBA" id="ARBA00023115"/>
    </source>
</evidence>
<dbReference type="PANTHER" id="PTHR43317:SF1">
    <property type="entry name" value="THERMOSPERMINE SYNTHASE ACAULIS5"/>
    <property type="match status" value="1"/>
</dbReference>
<comment type="caution">
    <text evidence="3">The sequence shown here is derived from an EMBL/GenBank/DDBJ whole genome shotgun (WGS) entry which is preliminary data.</text>
</comment>
<dbReference type="AlphaFoldDB" id="A0A7Y9PE69"/>
<feature type="transmembrane region" description="Helical" evidence="2">
    <location>
        <begin position="391"/>
        <end position="411"/>
    </location>
</feature>
<feature type="transmembrane region" description="Helical" evidence="2">
    <location>
        <begin position="221"/>
        <end position="239"/>
    </location>
</feature>
<feature type="transmembrane region" description="Helical" evidence="2">
    <location>
        <begin position="175"/>
        <end position="193"/>
    </location>
</feature>
<name>A0A7Y9PE69_9BACT</name>
<proteinExistence type="predicted"/>
<keyword evidence="4" id="KW-1185">Reference proteome</keyword>
<dbReference type="EMBL" id="JACCCW010000001">
    <property type="protein sequence ID" value="NYF78044.1"/>
    <property type="molecule type" value="Genomic_DNA"/>
</dbReference>
<feature type="transmembrane region" description="Helical" evidence="2">
    <location>
        <begin position="143"/>
        <end position="163"/>
    </location>
</feature>
<sequence length="681" mass="74421">MSASRFLYGTTIFLSAFLLFVVEPMAAKELLPALGGSSAVWITCLVFFQLALLLGYLYAHWLTHQPSARTQRLIHLAALACAVVAVVLTLRFRMNLNNGASHPVTTIFTALTLGIGLPFLLLGSTSPLLQIWMARTEGGNVPYRLFALSNAGSLLALILYPTLIEPSLTLHHQRTAWSIGFALFAILGALLAYRFSTANPAAQPTQTTIEAIPPTSLQIRVLWFLLPMAAAMQLSAVTSHLTRNIAAIPLLWTMPLAVYLLTFILAFEFSSFYRRGIVVRFLVLMLASLGYALSRIDASLPIGIGILFFLAEVFVACLFCHAEVHALRPARPSEATLFYLLIAAGGVAGTFFVAIASPLLFVADYDLAIAFFLTALLALIVTWSDGWPQRLLWSTGTGLLFALLLMLHIVLARQTLLEVRNFYGALRVKQTDMPAQTLPTRMLLNGTIRHGTQMFAPGLSRIPTSYYAEDSGIGLALTNCCADAPRRIGIVGLGVGTLAAYGRPGDQIRFYEINPLVRPIAENLFTYLRDSAAQTTFADGDARTSLAREAPQHFNVLAVDAFTGDAIPLHLLTTQAMQLYRIHLAPGGILAFHVSNQYLDLAPEIAQLAAASNMEARSVDSPDDDSRGEYRATWVLVTANQQFLALPNIASRTEPISPVPGLHLWTDDYSSLLPILRWAHR</sequence>
<dbReference type="RefSeq" id="WP_179487135.1">
    <property type="nucleotide sequence ID" value="NZ_JACCCW010000001.1"/>
</dbReference>
<feature type="transmembrane region" description="Helical" evidence="2">
    <location>
        <begin position="300"/>
        <end position="324"/>
    </location>
</feature>
<accession>A0A7Y9PE69</accession>
<evidence type="ECO:0000313" key="4">
    <source>
        <dbReference type="Proteomes" id="UP000589520"/>
    </source>
</evidence>
<gene>
    <name evidence="3" type="ORF">HDF17_000331</name>
</gene>
<feature type="transmembrane region" description="Helical" evidence="2">
    <location>
        <begin position="277"/>
        <end position="294"/>
    </location>
</feature>
<dbReference type="NCBIfam" id="NF037959">
    <property type="entry name" value="MFS_SpdSyn"/>
    <property type="match status" value="1"/>
</dbReference>
<feature type="transmembrane region" description="Helical" evidence="2">
    <location>
        <begin position="367"/>
        <end position="384"/>
    </location>
</feature>
<feature type="transmembrane region" description="Helical" evidence="2">
    <location>
        <begin position="39"/>
        <end position="61"/>
    </location>
</feature>
<dbReference type="GO" id="GO:0006596">
    <property type="term" value="P:polyamine biosynthetic process"/>
    <property type="evidence" value="ECO:0007669"/>
    <property type="project" value="UniProtKB-KW"/>
</dbReference>
<dbReference type="Gene3D" id="3.40.50.150">
    <property type="entry name" value="Vaccinia Virus protein VP39"/>
    <property type="match status" value="1"/>
</dbReference>
<dbReference type="Proteomes" id="UP000589520">
    <property type="component" value="Unassembled WGS sequence"/>
</dbReference>
<feature type="transmembrane region" description="Helical" evidence="2">
    <location>
        <begin position="245"/>
        <end position="265"/>
    </location>
</feature>
<keyword evidence="2" id="KW-1133">Transmembrane helix</keyword>
<feature type="transmembrane region" description="Helical" evidence="2">
    <location>
        <begin position="73"/>
        <end position="92"/>
    </location>
</feature>
<evidence type="ECO:0000313" key="3">
    <source>
        <dbReference type="EMBL" id="NYF78044.1"/>
    </source>
</evidence>
<keyword evidence="2" id="KW-0472">Membrane</keyword>
<keyword evidence="2" id="KW-0812">Transmembrane</keyword>
<dbReference type="InterPro" id="IPR029063">
    <property type="entry name" value="SAM-dependent_MTases_sf"/>
</dbReference>
<reference evidence="3 4" key="1">
    <citation type="submission" date="2020-07" db="EMBL/GenBank/DDBJ databases">
        <title>Genomic Encyclopedia of Type Strains, Phase IV (KMG-V): Genome sequencing to study the core and pangenomes of soil and plant-associated prokaryotes.</title>
        <authorList>
            <person name="Whitman W."/>
        </authorList>
    </citation>
    <scope>NUCLEOTIDE SEQUENCE [LARGE SCALE GENOMIC DNA]</scope>
    <source>
        <strain evidence="3 4">X4EP2</strain>
    </source>
</reference>
<feature type="transmembrane region" description="Helical" evidence="2">
    <location>
        <begin position="336"/>
        <end position="361"/>
    </location>
</feature>
<feature type="transmembrane region" description="Helical" evidence="2">
    <location>
        <begin position="104"/>
        <end position="122"/>
    </location>
</feature>
<evidence type="ECO:0000256" key="2">
    <source>
        <dbReference type="SAM" id="Phobius"/>
    </source>
</evidence>
<keyword evidence="1" id="KW-0620">Polyamine biosynthesis</keyword>
<dbReference type="SUPFAM" id="SSF53335">
    <property type="entry name" value="S-adenosyl-L-methionine-dependent methyltransferases"/>
    <property type="match status" value="1"/>
</dbReference>